<name>W2N2T7_PHYNI</name>
<dbReference type="AlphaFoldDB" id="W2N2T7"/>
<evidence type="ECO:0000313" key="1">
    <source>
        <dbReference type="EMBL" id="ETM42906.1"/>
    </source>
</evidence>
<sequence>MTHRGQTLQYSRVGTRLRTRPGAVAEKKKSGCSARYARSLRQPRLIGGRLQSVNGLSEARARIRSSSNFCCELSWGVSVSSTVTNKTYADNNSSKFM</sequence>
<gene>
    <name evidence="1" type="ORF">L914_11511</name>
</gene>
<proteinExistence type="predicted"/>
<feature type="non-terminal residue" evidence="1">
    <location>
        <position position="97"/>
    </location>
</feature>
<dbReference type="EMBL" id="KI693697">
    <property type="protein sequence ID" value="ETM42906.1"/>
    <property type="molecule type" value="Genomic_DNA"/>
</dbReference>
<reference evidence="1" key="1">
    <citation type="submission" date="2013-11" db="EMBL/GenBank/DDBJ databases">
        <title>The Genome Sequence of Phytophthora parasitica IAC_01/95.</title>
        <authorList>
            <consortium name="The Broad Institute Genomics Platform"/>
            <person name="Russ C."/>
            <person name="Tyler B."/>
            <person name="Panabieres F."/>
            <person name="Shan W."/>
            <person name="Tripathy S."/>
            <person name="Grunwald N."/>
            <person name="Machado M."/>
            <person name="Johnson C.S."/>
            <person name="Arredondo F."/>
            <person name="Hong C."/>
            <person name="Coffey M."/>
            <person name="Young S.K."/>
            <person name="Zeng Q."/>
            <person name="Gargeya S."/>
            <person name="Fitzgerald M."/>
            <person name="Abouelleil A."/>
            <person name="Alvarado L."/>
            <person name="Chapman S.B."/>
            <person name="Gainer-Dewar J."/>
            <person name="Goldberg J."/>
            <person name="Griggs A."/>
            <person name="Gujja S."/>
            <person name="Hansen M."/>
            <person name="Howarth C."/>
            <person name="Imamovic A."/>
            <person name="Ireland A."/>
            <person name="Larimer J."/>
            <person name="McCowan C."/>
            <person name="Murphy C."/>
            <person name="Pearson M."/>
            <person name="Poon T.W."/>
            <person name="Priest M."/>
            <person name="Roberts A."/>
            <person name="Saif S."/>
            <person name="Shea T."/>
            <person name="Sykes S."/>
            <person name="Wortman J."/>
            <person name="Nusbaum C."/>
            <person name="Birren B."/>
        </authorList>
    </citation>
    <scope>NUCLEOTIDE SEQUENCE [LARGE SCALE GENOMIC DNA]</scope>
    <source>
        <strain evidence="1">IAC_01/95</strain>
    </source>
</reference>
<protein>
    <submittedName>
        <fullName evidence="1">Uncharacterized protein</fullName>
    </submittedName>
</protein>
<dbReference type="Proteomes" id="UP000054532">
    <property type="component" value="Unassembled WGS sequence"/>
</dbReference>
<accession>W2N2T7</accession>
<organism evidence="1">
    <name type="scientific">Phytophthora nicotianae</name>
    <name type="common">Potato buckeye rot agent</name>
    <name type="synonym">Phytophthora parasitica</name>
    <dbReference type="NCBI Taxonomy" id="4792"/>
    <lineage>
        <taxon>Eukaryota</taxon>
        <taxon>Sar</taxon>
        <taxon>Stramenopiles</taxon>
        <taxon>Oomycota</taxon>
        <taxon>Peronosporomycetes</taxon>
        <taxon>Peronosporales</taxon>
        <taxon>Peronosporaceae</taxon>
        <taxon>Phytophthora</taxon>
    </lineage>
</organism>